<comment type="similarity">
    <text evidence="1">Belongs to the glycosyl hydrolase 2 family.</text>
</comment>
<dbReference type="Pfam" id="PF02836">
    <property type="entry name" value="Glyco_hydro_2_C"/>
    <property type="match status" value="1"/>
</dbReference>
<evidence type="ECO:0000256" key="3">
    <source>
        <dbReference type="ARBA" id="ARBA00023295"/>
    </source>
</evidence>
<dbReference type="InterPro" id="IPR051913">
    <property type="entry name" value="GH2_Domain-Containing"/>
</dbReference>
<keyword evidence="3 7" id="KW-0326">Glycosidase</keyword>
<evidence type="ECO:0000259" key="6">
    <source>
        <dbReference type="Pfam" id="PF02837"/>
    </source>
</evidence>
<reference evidence="7 8" key="1">
    <citation type="submission" date="2019-02" db="EMBL/GenBank/DDBJ databases">
        <title>Deep-cultivation of Planctomycetes and their phenomic and genomic characterization uncovers novel biology.</title>
        <authorList>
            <person name="Wiegand S."/>
            <person name="Jogler M."/>
            <person name="Boedeker C."/>
            <person name="Pinto D."/>
            <person name="Vollmers J."/>
            <person name="Rivas-Marin E."/>
            <person name="Kohn T."/>
            <person name="Peeters S.H."/>
            <person name="Heuer A."/>
            <person name="Rast P."/>
            <person name="Oberbeckmann S."/>
            <person name="Bunk B."/>
            <person name="Jeske O."/>
            <person name="Meyerdierks A."/>
            <person name="Storesund J.E."/>
            <person name="Kallscheuer N."/>
            <person name="Luecker S."/>
            <person name="Lage O.M."/>
            <person name="Pohl T."/>
            <person name="Merkel B.J."/>
            <person name="Hornburger P."/>
            <person name="Mueller R.-W."/>
            <person name="Bruemmer F."/>
            <person name="Labrenz M."/>
            <person name="Spormann A.M."/>
            <person name="Op Den Camp H."/>
            <person name="Overmann J."/>
            <person name="Amann R."/>
            <person name="Jetten M.S.M."/>
            <person name="Mascher T."/>
            <person name="Medema M.H."/>
            <person name="Devos D.P."/>
            <person name="Kaster A.-K."/>
            <person name="Ovreas L."/>
            <person name="Rohde M."/>
            <person name="Galperin M.Y."/>
            <person name="Jogler C."/>
        </authorList>
    </citation>
    <scope>NUCLEOTIDE SEQUENCE [LARGE SCALE GENOMIC DNA]</scope>
    <source>
        <strain evidence="7 8">KOR42</strain>
    </source>
</reference>
<dbReference type="InterPro" id="IPR008979">
    <property type="entry name" value="Galactose-bd-like_sf"/>
</dbReference>
<feature type="domain" description="Glycoside hydrolase family 2 catalytic" evidence="5">
    <location>
        <begin position="507"/>
        <end position="633"/>
    </location>
</feature>
<dbReference type="EMBL" id="SIHI01000013">
    <property type="protein sequence ID" value="TWT51498.1"/>
    <property type="molecule type" value="Genomic_DNA"/>
</dbReference>
<dbReference type="Gene3D" id="2.60.120.260">
    <property type="entry name" value="Galactose-binding domain-like"/>
    <property type="match status" value="2"/>
</dbReference>
<protein>
    <submittedName>
        <fullName evidence="7">Beta-galactosidase</fullName>
        <ecNumber evidence="7">3.2.1.23</ecNumber>
    </submittedName>
</protein>
<dbReference type="InterPro" id="IPR013783">
    <property type="entry name" value="Ig-like_fold"/>
</dbReference>
<dbReference type="InterPro" id="IPR017853">
    <property type="entry name" value="GH"/>
</dbReference>
<dbReference type="Pfam" id="PF00703">
    <property type="entry name" value="Glyco_hydro_2"/>
    <property type="match status" value="1"/>
</dbReference>
<comment type="caution">
    <text evidence="7">The sequence shown here is derived from an EMBL/GenBank/DDBJ whole genome shotgun (WGS) entry which is preliminary data.</text>
</comment>
<dbReference type="PANTHER" id="PTHR42732:SF2">
    <property type="entry name" value="BETA-MANNOSIDASE"/>
    <property type="match status" value="1"/>
</dbReference>
<organism evidence="7 8">
    <name type="scientific">Thalassoglobus neptunius</name>
    <dbReference type="NCBI Taxonomy" id="1938619"/>
    <lineage>
        <taxon>Bacteria</taxon>
        <taxon>Pseudomonadati</taxon>
        <taxon>Planctomycetota</taxon>
        <taxon>Planctomycetia</taxon>
        <taxon>Planctomycetales</taxon>
        <taxon>Planctomycetaceae</taxon>
        <taxon>Thalassoglobus</taxon>
    </lineage>
</organism>
<evidence type="ECO:0000259" key="4">
    <source>
        <dbReference type="Pfam" id="PF00703"/>
    </source>
</evidence>
<keyword evidence="2 7" id="KW-0378">Hydrolase</keyword>
<dbReference type="Gene3D" id="2.60.40.10">
    <property type="entry name" value="Immunoglobulins"/>
    <property type="match status" value="1"/>
</dbReference>
<dbReference type="InterPro" id="IPR006102">
    <property type="entry name" value="Ig-like_GH2"/>
</dbReference>
<dbReference type="EC" id="3.2.1.23" evidence="7"/>
<dbReference type="OrthoDB" id="9762066at2"/>
<keyword evidence="8" id="KW-1185">Reference proteome</keyword>
<dbReference type="SUPFAM" id="SSF49303">
    <property type="entry name" value="beta-Galactosidase/glucuronidase domain"/>
    <property type="match status" value="1"/>
</dbReference>
<evidence type="ECO:0000256" key="1">
    <source>
        <dbReference type="ARBA" id="ARBA00007401"/>
    </source>
</evidence>
<dbReference type="Pfam" id="PF02837">
    <property type="entry name" value="Glyco_hydro_2_N"/>
    <property type="match status" value="1"/>
</dbReference>
<dbReference type="InterPro" id="IPR006103">
    <property type="entry name" value="Glyco_hydro_2_cat"/>
</dbReference>
<dbReference type="PANTHER" id="PTHR42732">
    <property type="entry name" value="BETA-GALACTOSIDASE"/>
    <property type="match status" value="1"/>
</dbReference>
<dbReference type="InterPro" id="IPR036156">
    <property type="entry name" value="Beta-gal/glucu_dom_sf"/>
</dbReference>
<accession>A0A5C5WLE4</accession>
<feature type="domain" description="Glycosyl hydrolases family 2 sugar binding" evidence="6">
    <location>
        <begin position="262"/>
        <end position="367"/>
    </location>
</feature>
<dbReference type="RefSeq" id="WP_146510992.1">
    <property type="nucleotide sequence ID" value="NZ_SIHI01000013.1"/>
</dbReference>
<dbReference type="GO" id="GO:0005975">
    <property type="term" value="P:carbohydrate metabolic process"/>
    <property type="evidence" value="ECO:0007669"/>
    <property type="project" value="InterPro"/>
</dbReference>
<dbReference type="AlphaFoldDB" id="A0A5C5WLE4"/>
<dbReference type="SUPFAM" id="SSF51445">
    <property type="entry name" value="(Trans)glycosidases"/>
    <property type="match status" value="1"/>
</dbReference>
<dbReference type="SUPFAM" id="SSF49785">
    <property type="entry name" value="Galactose-binding domain-like"/>
    <property type="match status" value="2"/>
</dbReference>
<evidence type="ECO:0000256" key="2">
    <source>
        <dbReference type="ARBA" id="ARBA00022801"/>
    </source>
</evidence>
<proteinExistence type="inferred from homology"/>
<dbReference type="GO" id="GO:0004565">
    <property type="term" value="F:beta-galactosidase activity"/>
    <property type="evidence" value="ECO:0007669"/>
    <property type="project" value="UniProtKB-EC"/>
</dbReference>
<name>A0A5C5WLE4_9PLAN</name>
<dbReference type="Proteomes" id="UP000317243">
    <property type="component" value="Unassembled WGS sequence"/>
</dbReference>
<evidence type="ECO:0000313" key="8">
    <source>
        <dbReference type="Proteomes" id="UP000317243"/>
    </source>
</evidence>
<dbReference type="InterPro" id="IPR006104">
    <property type="entry name" value="Glyco_hydro_2_N"/>
</dbReference>
<dbReference type="Gene3D" id="3.20.20.80">
    <property type="entry name" value="Glycosidases"/>
    <property type="match status" value="1"/>
</dbReference>
<sequence>MNRRRTHFESLLIAITLSVICLPNIGFGETLELAKWKYNFRKPRNRWMQPNFDDSRWMDGFGGFGTRETPGQRVSTSWNTNDIWMRRSFTLSEIPARPALLIHHDEDAEIFINGKRVAALKGYITEYQVIELDDAAKKTLKVGKNVLAVHCHQTGGGQYIDVHVIDADNIPDLPEPVRETKPFQTELITEWGAEVTPENAWTEYPRPALVRDEWKNLNGNWNYAITPRSQNTVPEKWDGEILVPFPLESKLSGVQRLLAPDEALWYQRPISVEKTNDVRTLLNFEAVDYHCEVWLNGTSVGHHTGGNVPFSIDVTDAVKAGENVLTVRVEDATEEWQLRGKQVLNPRGIWYTQVSGIWQTVWLEQVPEAYIADLKIRTDAQTGTVSLKPVIEVGAGEDHQIEVIVRDGGNEVLRQSGTGDKVEVTILDVKLWSPSSPHLYDLTVNLKSKDGTLLDSVESYTGVRTVGKTRDADGHWRLTLNGEVIFHWGTLDQGWWPDGLLTPPSDEAMLFDIEYLRDAGFNMIRKHIKVEPRRYYTYCDQMGMLVWQDQVSGGQNPPWTRLEPEPTDAEWPEEQHEQFMTEFEEMVSTLESHPSIVVWTPFNEAWGQHRTVEVGKWIAERDPTRTINIASGGNFWPVGDIVDAHSYPHPRFPFEPDRDAEFVMVMGEFGGHGYPIRDHLWDASRRNWGYGGLPENKEEYRARYLESIRLLAELKEQGIAAGVYTQTTDVEGEINGLITYDRKVIKIPAEELRKIHEALFEDASEE</sequence>
<feature type="domain" description="Glycoside hydrolase family 2 immunoglobulin-like beta-sandwich" evidence="4">
    <location>
        <begin position="369"/>
        <end position="464"/>
    </location>
</feature>
<evidence type="ECO:0000313" key="7">
    <source>
        <dbReference type="EMBL" id="TWT51498.1"/>
    </source>
</evidence>
<evidence type="ECO:0000259" key="5">
    <source>
        <dbReference type="Pfam" id="PF02836"/>
    </source>
</evidence>
<gene>
    <name evidence="7" type="primary">cbgA</name>
    <name evidence="7" type="ORF">KOR42_35460</name>
</gene>